<gene>
    <name evidence="1" type="ORF">EV644_12614</name>
</gene>
<keyword evidence="1" id="KW-0489">Methyltransferase</keyword>
<dbReference type="Gene3D" id="3.40.50.150">
    <property type="entry name" value="Vaccinia Virus protein VP39"/>
    <property type="match status" value="1"/>
</dbReference>
<accession>A0ABY2B9H9</accession>
<keyword evidence="2" id="KW-1185">Reference proteome</keyword>
<dbReference type="InterPro" id="IPR029063">
    <property type="entry name" value="SAM-dependent_MTases_sf"/>
</dbReference>
<organism evidence="1 2">
    <name type="scientific">Kribbella orskensis</name>
    <dbReference type="NCBI Taxonomy" id="2512216"/>
    <lineage>
        <taxon>Bacteria</taxon>
        <taxon>Bacillati</taxon>
        <taxon>Actinomycetota</taxon>
        <taxon>Actinomycetes</taxon>
        <taxon>Propionibacteriales</taxon>
        <taxon>Kribbellaceae</taxon>
        <taxon>Kribbella</taxon>
    </lineage>
</organism>
<evidence type="ECO:0000313" key="2">
    <source>
        <dbReference type="Proteomes" id="UP000295818"/>
    </source>
</evidence>
<dbReference type="Proteomes" id="UP000295818">
    <property type="component" value="Unassembled WGS sequence"/>
</dbReference>
<dbReference type="PIRSF" id="PIRSF017393">
    <property type="entry name" value="MTase_SAV2177"/>
    <property type="match status" value="1"/>
</dbReference>
<evidence type="ECO:0000313" key="1">
    <source>
        <dbReference type="EMBL" id="TCO12271.1"/>
    </source>
</evidence>
<dbReference type="Pfam" id="PF04672">
    <property type="entry name" value="Methyltransf_19"/>
    <property type="match status" value="1"/>
</dbReference>
<sequence>MGEGGDVRSRTPEVDTNRPSGARVYDLFLGGKNSFEIDRQLYRQILKIAPETPELAKENRRWLAKVVDLMARDRGIDQFLDLGSGLPTSENTHEVAQKAAPDVTVVYVDNDPTVISHGQALLADEWQRVYFAAADLTEPAAVLSDPTVTGALDLNRPVGLIQCLVLHCIADLAQARGVVAGYVDALPAGSYLAVTHATNPRDGSRLAEFATSVEDKVRTAFPSMTFRTADEIASLFTGLELVGPGLAGLGDWWPTDGSRRTPGGASRLLLGGLARKP</sequence>
<protein>
    <submittedName>
        <fullName evidence="1">S-adenosyl methyltransferase</fullName>
    </submittedName>
</protein>
<reference evidence="1 2" key="1">
    <citation type="journal article" date="2015" name="Stand. Genomic Sci.">
        <title>Genomic Encyclopedia of Bacterial and Archaeal Type Strains, Phase III: the genomes of soil and plant-associated and newly described type strains.</title>
        <authorList>
            <person name="Whitman W.B."/>
            <person name="Woyke T."/>
            <person name="Klenk H.P."/>
            <person name="Zhou Y."/>
            <person name="Lilburn T.G."/>
            <person name="Beck B.J."/>
            <person name="De Vos P."/>
            <person name="Vandamme P."/>
            <person name="Eisen J.A."/>
            <person name="Garrity G."/>
            <person name="Hugenholtz P."/>
            <person name="Kyrpides N.C."/>
        </authorList>
    </citation>
    <scope>NUCLEOTIDE SEQUENCE [LARGE SCALE GENOMIC DNA]</scope>
    <source>
        <strain evidence="1 2">VKM Ac-2538</strain>
    </source>
</reference>
<proteinExistence type="predicted"/>
<dbReference type="EMBL" id="SLWM01000026">
    <property type="protein sequence ID" value="TCO12271.1"/>
    <property type="molecule type" value="Genomic_DNA"/>
</dbReference>
<dbReference type="InterPro" id="IPR006764">
    <property type="entry name" value="SAM_dep_MeTrfase_SAV2177_type"/>
</dbReference>
<dbReference type="GO" id="GO:0008168">
    <property type="term" value="F:methyltransferase activity"/>
    <property type="evidence" value="ECO:0007669"/>
    <property type="project" value="UniProtKB-KW"/>
</dbReference>
<dbReference type="GO" id="GO:0032259">
    <property type="term" value="P:methylation"/>
    <property type="evidence" value="ECO:0007669"/>
    <property type="project" value="UniProtKB-KW"/>
</dbReference>
<dbReference type="RefSeq" id="WP_132195716.1">
    <property type="nucleotide sequence ID" value="NZ_SLWM01000026.1"/>
</dbReference>
<dbReference type="SUPFAM" id="SSF53335">
    <property type="entry name" value="S-adenosyl-L-methionine-dependent methyltransferases"/>
    <property type="match status" value="1"/>
</dbReference>
<comment type="caution">
    <text evidence="1">The sequence shown here is derived from an EMBL/GenBank/DDBJ whole genome shotgun (WGS) entry which is preliminary data.</text>
</comment>
<keyword evidence="1" id="KW-0808">Transferase</keyword>
<name>A0ABY2B9H9_9ACTN</name>